<sequence>MARWRKSSYSEGSVNGACVELGVLEAGVLGIRDSKAPRAGHLTVPADGLRALLARIRGDSMNIARV</sequence>
<evidence type="ECO:0000313" key="3">
    <source>
        <dbReference type="Proteomes" id="UP001595872"/>
    </source>
</evidence>
<evidence type="ECO:0000313" key="2">
    <source>
        <dbReference type="EMBL" id="MFC4911878.1"/>
    </source>
</evidence>
<dbReference type="RefSeq" id="WP_378261224.1">
    <property type="nucleotide sequence ID" value="NZ_JBHSIT010000010.1"/>
</dbReference>
<keyword evidence="3" id="KW-1185">Reference proteome</keyword>
<gene>
    <name evidence="2" type="ORF">ACFPCY_31545</name>
</gene>
<comment type="caution">
    <text evidence="2">The sequence shown here is derived from an EMBL/GenBank/DDBJ whole genome shotgun (WGS) entry which is preliminary data.</text>
</comment>
<dbReference type="Pfam" id="PF04149">
    <property type="entry name" value="DUF397"/>
    <property type="match status" value="1"/>
</dbReference>
<accession>A0ABV9U7L6</accession>
<organism evidence="2 3">
    <name type="scientific">Actinomadura gamaensis</name>
    <dbReference type="NCBI Taxonomy" id="1763541"/>
    <lineage>
        <taxon>Bacteria</taxon>
        <taxon>Bacillati</taxon>
        <taxon>Actinomycetota</taxon>
        <taxon>Actinomycetes</taxon>
        <taxon>Streptosporangiales</taxon>
        <taxon>Thermomonosporaceae</taxon>
        <taxon>Actinomadura</taxon>
    </lineage>
</organism>
<dbReference type="InterPro" id="IPR007278">
    <property type="entry name" value="DUF397"/>
</dbReference>
<evidence type="ECO:0000259" key="1">
    <source>
        <dbReference type="Pfam" id="PF04149"/>
    </source>
</evidence>
<proteinExistence type="predicted"/>
<dbReference type="Proteomes" id="UP001595872">
    <property type="component" value="Unassembled WGS sequence"/>
</dbReference>
<dbReference type="EMBL" id="JBHSIT010000010">
    <property type="protein sequence ID" value="MFC4911878.1"/>
    <property type="molecule type" value="Genomic_DNA"/>
</dbReference>
<protein>
    <submittedName>
        <fullName evidence="2">DUF397 domain-containing protein</fullName>
    </submittedName>
</protein>
<name>A0ABV9U7L6_9ACTN</name>
<reference evidence="3" key="1">
    <citation type="journal article" date="2019" name="Int. J. Syst. Evol. Microbiol.">
        <title>The Global Catalogue of Microorganisms (GCM) 10K type strain sequencing project: providing services to taxonomists for standard genome sequencing and annotation.</title>
        <authorList>
            <consortium name="The Broad Institute Genomics Platform"/>
            <consortium name="The Broad Institute Genome Sequencing Center for Infectious Disease"/>
            <person name="Wu L."/>
            <person name="Ma J."/>
        </authorList>
    </citation>
    <scope>NUCLEOTIDE SEQUENCE [LARGE SCALE GENOMIC DNA]</scope>
    <source>
        <strain evidence="3">KLKA75</strain>
    </source>
</reference>
<feature type="domain" description="DUF397" evidence="1">
    <location>
        <begin position="2"/>
        <end position="57"/>
    </location>
</feature>